<evidence type="ECO:0000256" key="1">
    <source>
        <dbReference type="PROSITE-ProRule" id="PRU00042"/>
    </source>
</evidence>
<dbReference type="AlphaFoldDB" id="A0A4Y7JER0"/>
<dbReference type="SMART" id="SM00355">
    <property type="entry name" value="ZnF_C2H2"/>
    <property type="match status" value="4"/>
</dbReference>
<evidence type="ECO:0000313" key="5">
    <source>
        <dbReference type="Proteomes" id="UP000316621"/>
    </source>
</evidence>
<organism evidence="4 5">
    <name type="scientific">Papaver somniferum</name>
    <name type="common">Opium poppy</name>
    <dbReference type="NCBI Taxonomy" id="3469"/>
    <lineage>
        <taxon>Eukaryota</taxon>
        <taxon>Viridiplantae</taxon>
        <taxon>Streptophyta</taxon>
        <taxon>Embryophyta</taxon>
        <taxon>Tracheophyta</taxon>
        <taxon>Spermatophyta</taxon>
        <taxon>Magnoliopsida</taxon>
        <taxon>Ranunculales</taxon>
        <taxon>Papaveraceae</taxon>
        <taxon>Papaveroideae</taxon>
        <taxon>Papaver</taxon>
    </lineage>
</organism>
<keyword evidence="1" id="KW-0479">Metal-binding</keyword>
<dbReference type="InterPro" id="IPR013087">
    <property type="entry name" value="Znf_C2H2_type"/>
</dbReference>
<keyword evidence="5" id="KW-1185">Reference proteome</keyword>
<protein>
    <recommendedName>
        <fullName evidence="3">C2H2-type domain-containing protein</fullName>
    </recommendedName>
</protein>
<feature type="domain" description="C2H2-type" evidence="3">
    <location>
        <begin position="9"/>
        <end position="36"/>
    </location>
</feature>
<dbReference type="GO" id="GO:0008270">
    <property type="term" value="F:zinc ion binding"/>
    <property type="evidence" value="ECO:0007669"/>
    <property type="project" value="UniProtKB-KW"/>
</dbReference>
<dbReference type="PANTHER" id="PTHR46869:SF6">
    <property type="entry name" value="C2H2-TYPE DOMAIN-CONTAINING PROTEIN"/>
    <property type="match status" value="1"/>
</dbReference>
<feature type="compositionally biased region" description="Polar residues" evidence="2">
    <location>
        <begin position="149"/>
        <end position="161"/>
    </location>
</feature>
<dbReference type="Gene3D" id="3.30.160.60">
    <property type="entry name" value="Classic Zinc Finger"/>
    <property type="match status" value="2"/>
</dbReference>
<keyword evidence="1" id="KW-0862">Zinc</keyword>
<dbReference type="Pfam" id="PF13912">
    <property type="entry name" value="zf-C2H2_6"/>
    <property type="match status" value="4"/>
</dbReference>
<dbReference type="Proteomes" id="UP000316621">
    <property type="component" value="Chromosome 4"/>
</dbReference>
<reference evidence="4 5" key="1">
    <citation type="journal article" date="2018" name="Science">
        <title>The opium poppy genome and morphinan production.</title>
        <authorList>
            <person name="Guo L."/>
            <person name="Winzer T."/>
            <person name="Yang X."/>
            <person name="Li Y."/>
            <person name="Ning Z."/>
            <person name="He Z."/>
            <person name="Teodor R."/>
            <person name="Lu Y."/>
            <person name="Bowser T.A."/>
            <person name="Graham I.A."/>
            <person name="Ye K."/>
        </authorList>
    </citation>
    <scope>NUCLEOTIDE SEQUENCE [LARGE SCALE GENOMIC DNA]</scope>
    <source>
        <strain evidence="5">cv. HN1</strain>
        <tissue evidence="4">Leaves</tissue>
    </source>
</reference>
<name>A0A4Y7JER0_PAPSO</name>
<feature type="compositionally biased region" description="Basic residues" evidence="2">
    <location>
        <begin position="165"/>
        <end position="175"/>
    </location>
</feature>
<dbReference type="OMA" id="RTWRISE"/>
<dbReference type="EMBL" id="CM010718">
    <property type="protein sequence ID" value="RZC58532.1"/>
    <property type="molecule type" value="Genomic_DNA"/>
</dbReference>
<feature type="domain" description="C2H2-type" evidence="3">
    <location>
        <begin position="487"/>
        <end position="509"/>
    </location>
</feature>
<evidence type="ECO:0000259" key="3">
    <source>
        <dbReference type="PROSITE" id="PS50157"/>
    </source>
</evidence>
<evidence type="ECO:0000313" key="4">
    <source>
        <dbReference type="EMBL" id="RZC58532.1"/>
    </source>
</evidence>
<dbReference type="PROSITE" id="PS50157">
    <property type="entry name" value="ZINC_FINGER_C2H2_2"/>
    <property type="match status" value="4"/>
</dbReference>
<evidence type="ECO:0000256" key="2">
    <source>
        <dbReference type="SAM" id="MobiDB-lite"/>
    </source>
</evidence>
<sequence length="574" mass="64520">MDEDHEFKHVCKYCKKRFPCGRSLGGHMRSHMNTSTEIEEVNNTFMVGYDQNGTAHTGYGLRENPKKTWRSVSDSTKRGNFIGDNTCKECGKGFQSWKAYMSHLKSFHSQMYDEKSLSIVVYGGGGEEVEQVEDEEEEDYWSDRELEENQNLVMDSQSDNEATAPKRRRSKRTRYKNTNTIITPSTNNNHNNTTSCLSVENSSVSEISNEQEEVAMSLMMLSRDSTGYSRSELNCLVESSDNNSLFLEAKSSSLIKRTSENELNNVNLNEKKKLKGKKKLGVTRFDGKRSELGGCYGSGFSRNGELEVSASFGEEGEFKRPKFDDEFENSSYTRNRVSSKNARAELGKNLIREVENQSSFKYGKFNSSKRAKSDLYEDEFDRVSRKKAKYDGSDSEFCKSSSKKSKYKCTTCNKYFPSYQALGGHRASHKKIKGCSASKVDFSETSIETDLSPDPTADIKSCNNDNVSVFEVTASAETSPALKKNKHECPICFKVFSSGQALGGHKRSHLVGGSDTRSTPTIVLPQKLPVMRDLLDLNLPAPNDEETNTGDMGYEPWWVGNSHKHDQLVGLISN</sequence>
<dbReference type="InterPro" id="IPR036236">
    <property type="entry name" value="Znf_C2H2_sf"/>
</dbReference>
<dbReference type="PANTHER" id="PTHR46869">
    <property type="entry name" value="C2H2-LIKE ZINC FINGER PROTEIN"/>
    <property type="match status" value="1"/>
</dbReference>
<dbReference type="PROSITE" id="PS00028">
    <property type="entry name" value="ZINC_FINGER_C2H2_1"/>
    <property type="match status" value="4"/>
</dbReference>
<keyword evidence="1" id="KW-0863">Zinc-finger</keyword>
<accession>A0A4Y7JER0</accession>
<proteinExistence type="predicted"/>
<feature type="domain" description="C2H2-type" evidence="3">
    <location>
        <begin position="85"/>
        <end position="113"/>
    </location>
</feature>
<dbReference type="Gramene" id="RZC58532">
    <property type="protein sequence ID" value="RZC58532"/>
    <property type="gene ID" value="C5167_005837"/>
</dbReference>
<feature type="region of interest" description="Disordered" evidence="2">
    <location>
        <begin position="148"/>
        <end position="175"/>
    </location>
</feature>
<gene>
    <name evidence="4" type="ORF">C5167_005837</name>
</gene>
<dbReference type="STRING" id="3469.A0A4Y7JER0"/>
<feature type="domain" description="C2H2-type" evidence="3">
    <location>
        <begin position="407"/>
        <end position="434"/>
    </location>
</feature>
<dbReference type="SUPFAM" id="SSF57667">
    <property type="entry name" value="beta-beta-alpha zinc fingers"/>
    <property type="match status" value="2"/>
</dbReference>